<evidence type="ECO:0000259" key="12">
    <source>
        <dbReference type="Pfam" id="PF02826"/>
    </source>
</evidence>
<gene>
    <name evidence="14" type="ORF">LOD99_2729</name>
</gene>
<dbReference type="NCBIfam" id="TIGR01327">
    <property type="entry name" value="PGDH"/>
    <property type="match status" value="1"/>
</dbReference>
<dbReference type="Pfam" id="PF02826">
    <property type="entry name" value="2-Hacid_dh_C"/>
    <property type="match status" value="1"/>
</dbReference>
<dbReference type="InterPro" id="IPR006140">
    <property type="entry name" value="D-isomer_DH_NAD-bd"/>
</dbReference>
<protein>
    <recommendedName>
        <fullName evidence="10">D-3-phosphoglycerate dehydrogenase</fullName>
        <ecNumber evidence="10">1.1.1.95</ecNumber>
    </recommendedName>
</protein>
<organism evidence="14 15">
    <name type="scientific">Oopsacas minuta</name>
    <dbReference type="NCBI Taxonomy" id="111878"/>
    <lineage>
        <taxon>Eukaryota</taxon>
        <taxon>Metazoa</taxon>
        <taxon>Porifera</taxon>
        <taxon>Hexactinellida</taxon>
        <taxon>Hexasterophora</taxon>
        <taxon>Lyssacinosida</taxon>
        <taxon>Leucopsacidae</taxon>
        <taxon>Oopsacas</taxon>
    </lineage>
</organism>
<feature type="domain" description="D-3-phosphoglycerate dehydrogenase ASB" evidence="13">
    <location>
        <begin position="329"/>
        <end position="410"/>
    </location>
</feature>
<comment type="caution">
    <text evidence="14">The sequence shown here is derived from an EMBL/GenBank/DDBJ whole genome shotgun (WGS) entry which is preliminary data.</text>
</comment>
<dbReference type="InterPro" id="IPR029009">
    <property type="entry name" value="ASB_dom_sf"/>
</dbReference>
<evidence type="ECO:0000256" key="4">
    <source>
        <dbReference type="ARBA" id="ARBA00022553"/>
    </source>
</evidence>
<dbReference type="InterPro" id="IPR006236">
    <property type="entry name" value="PGDH"/>
</dbReference>
<evidence type="ECO:0000256" key="7">
    <source>
        <dbReference type="ARBA" id="ARBA00023027"/>
    </source>
</evidence>
<evidence type="ECO:0000256" key="9">
    <source>
        <dbReference type="ARBA" id="ARBA00048731"/>
    </source>
</evidence>
<name>A0AAV7K2T4_9METZ</name>
<comment type="similarity">
    <text evidence="2 10">Belongs to the D-isomer specific 2-hydroxyacid dehydrogenase family.</text>
</comment>
<dbReference type="SUPFAM" id="SSF143548">
    <property type="entry name" value="Serine metabolism enzymes domain"/>
    <property type="match status" value="1"/>
</dbReference>
<feature type="domain" description="D-isomer specific 2-hydroxyacid dehydrogenase catalytic" evidence="11">
    <location>
        <begin position="8"/>
        <end position="317"/>
    </location>
</feature>
<keyword evidence="7 10" id="KW-0520">NAD</keyword>
<keyword evidence="4" id="KW-0597">Phosphoprotein</keyword>
<dbReference type="GO" id="GO:0006564">
    <property type="term" value="P:L-serine biosynthetic process"/>
    <property type="evidence" value="ECO:0007669"/>
    <property type="project" value="UniProtKB-KW"/>
</dbReference>
<dbReference type="Pfam" id="PF19304">
    <property type="entry name" value="PGDH_inter"/>
    <property type="match status" value="1"/>
</dbReference>
<keyword evidence="6 10" id="KW-0560">Oxidoreductase</keyword>
<evidence type="ECO:0000256" key="1">
    <source>
        <dbReference type="ARBA" id="ARBA00005216"/>
    </source>
</evidence>
<evidence type="ECO:0000259" key="13">
    <source>
        <dbReference type="Pfam" id="PF19304"/>
    </source>
</evidence>
<evidence type="ECO:0000313" key="14">
    <source>
        <dbReference type="EMBL" id="KAI6654850.1"/>
    </source>
</evidence>
<dbReference type="Gene3D" id="3.40.50.720">
    <property type="entry name" value="NAD(P)-binding Rossmann-like Domain"/>
    <property type="match status" value="2"/>
</dbReference>
<accession>A0AAV7K2T4</accession>
<dbReference type="SUPFAM" id="SSF52283">
    <property type="entry name" value="Formate/glycerate dehydrogenase catalytic domain-like"/>
    <property type="match status" value="1"/>
</dbReference>
<dbReference type="AlphaFoldDB" id="A0AAV7K2T4"/>
<keyword evidence="8 10" id="KW-0718">Serine biosynthesis</keyword>
<dbReference type="InterPro" id="IPR045626">
    <property type="entry name" value="PGDH_ASB_dom"/>
</dbReference>
<proteinExistence type="inferred from homology"/>
<dbReference type="PANTHER" id="PTHR42938:SF22">
    <property type="entry name" value="D-3-PHOSPHOGLYCERATE DEHYDROGENASE"/>
    <property type="match status" value="1"/>
</dbReference>
<keyword evidence="10" id="KW-0028">Amino-acid biosynthesis</keyword>
<dbReference type="InterPro" id="IPR036291">
    <property type="entry name" value="NAD(P)-bd_dom_sf"/>
</dbReference>
<evidence type="ECO:0000256" key="2">
    <source>
        <dbReference type="ARBA" id="ARBA00005854"/>
    </source>
</evidence>
<dbReference type="FunFam" id="3.40.50.720:FF:000616">
    <property type="entry name" value="D-3-phosphoglycerate dehydrogenase 2 chloroplastic"/>
    <property type="match status" value="1"/>
</dbReference>
<dbReference type="SUPFAM" id="SSF51735">
    <property type="entry name" value="NAD(P)-binding Rossmann-fold domains"/>
    <property type="match status" value="1"/>
</dbReference>
<reference evidence="14 15" key="1">
    <citation type="journal article" date="2023" name="BMC Biol.">
        <title>The compact genome of the sponge Oopsacas minuta (Hexactinellida) is lacking key metazoan core genes.</title>
        <authorList>
            <person name="Santini S."/>
            <person name="Schenkelaars Q."/>
            <person name="Jourda C."/>
            <person name="Duchesne M."/>
            <person name="Belahbib H."/>
            <person name="Rocher C."/>
            <person name="Selva M."/>
            <person name="Riesgo A."/>
            <person name="Vervoort M."/>
            <person name="Leys S.P."/>
            <person name="Kodjabachian L."/>
            <person name="Le Bivic A."/>
            <person name="Borchiellini C."/>
            <person name="Claverie J.M."/>
            <person name="Renard E."/>
        </authorList>
    </citation>
    <scope>NUCLEOTIDE SEQUENCE [LARGE SCALE GENOMIC DNA]</scope>
    <source>
        <strain evidence="14">SPO-2</strain>
    </source>
</reference>
<keyword evidence="15" id="KW-1185">Reference proteome</keyword>
<dbReference type="EC" id="1.1.1.95" evidence="10"/>
<comment type="subunit">
    <text evidence="3">Homotetramer.</text>
</comment>
<dbReference type="CDD" id="cd12173">
    <property type="entry name" value="PGDH_4"/>
    <property type="match status" value="1"/>
</dbReference>
<feature type="domain" description="D-isomer specific 2-hydroxyacid dehydrogenase NAD-binding" evidence="12">
    <location>
        <begin position="113"/>
        <end position="285"/>
    </location>
</feature>
<evidence type="ECO:0000256" key="3">
    <source>
        <dbReference type="ARBA" id="ARBA00011881"/>
    </source>
</evidence>
<evidence type="ECO:0000256" key="6">
    <source>
        <dbReference type="ARBA" id="ARBA00023002"/>
    </source>
</evidence>
<evidence type="ECO:0000256" key="10">
    <source>
        <dbReference type="RuleBase" id="RU363003"/>
    </source>
</evidence>
<sequence>MDLKLTRVLISDQADPSCKSILEENGIKVDVKTGLSKEELKKAVTEYDGLIVRSATKVTADVINTPGCILRIIGRAGTGVDNIDLDAATNQGIIVMNTPGGNTISAVELTCFMMGCMARSIPKADASMKAGRWDRKLFMGTELMGKTLFIVGLGKIGREVAIRMQSFGMRTIGYDPIIPAEAAAKFGVEVLSWDEMLATADYMTLHTPLLPETRNLINEENISKCKPGIKILNCARGGIIDEDALYRGLVSGHVSGAALDVYDVEPPKNEALFKHENVIATPHLGASTKEAQKRVAREIAEQFVDVVKGRPLVGVVNAPSLVHASSKHLVPYVSLAKKLGVVLASISKDKALEMKLEGETANKYKSLLVSSVLFGILMARGIKDVNMVNAECRAKENKIALTITSCEQSSDKISLAARDITLTGVPCHATDIITNIDGIDCNVSMGRCTLVVEAYTSRIDLLQELSSKMGEKIENINFVKGRVFVGIQGEIQQEHLNSEKIGKFHLITY</sequence>
<dbReference type="Gene3D" id="3.30.1330.90">
    <property type="entry name" value="D-3-phosphoglycerate dehydrogenase, domain 3"/>
    <property type="match status" value="1"/>
</dbReference>
<evidence type="ECO:0000256" key="5">
    <source>
        <dbReference type="ARBA" id="ARBA00022990"/>
    </source>
</evidence>
<comment type="catalytic activity">
    <reaction evidence="9 10">
        <text>(2R)-3-phosphoglycerate + NAD(+) = 3-phosphooxypyruvate + NADH + H(+)</text>
        <dbReference type="Rhea" id="RHEA:12641"/>
        <dbReference type="ChEBI" id="CHEBI:15378"/>
        <dbReference type="ChEBI" id="CHEBI:18110"/>
        <dbReference type="ChEBI" id="CHEBI:57540"/>
        <dbReference type="ChEBI" id="CHEBI:57945"/>
        <dbReference type="ChEBI" id="CHEBI:58272"/>
        <dbReference type="EC" id="1.1.1.95"/>
    </reaction>
</comment>
<evidence type="ECO:0000259" key="11">
    <source>
        <dbReference type="Pfam" id="PF00389"/>
    </source>
</evidence>
<comment type="pathway">
    <text evidence="1 10">Amino-acid biosynthesis; L-serine biosynthesis; L-serine from 3-phospho-D-glycerate: step 1/3.</text>
</comment>
<dbReference type="Pfam" id="PF00389">
    <property type="entry name" value="2-Hacid_dh"/>
    <property type="match status" value="1"/>
</dbReference>
<evidence type="ECO:0000313" key="15">
    <source>
        <dbReference type="Proteomes" id="UP001165289"/>
    </source>
</evidence>
<dbReference type="EMBL" id="JAKMXF010000221">
    <property type="protein sequence ID" value="KAI6654850.1"/>
    <property type="molecule type" value="Genomic_DNA"/>
</dbReference>
<dbReference type="FunFam" id="3.40.50.720:FF:000021">
    <property type="entry name" value="D-3-phosphoglycerate dehydrogenase"/>
    <property type="match status" value="1"/>
</dbReference>
<dbReference type="Proteomes" id="UP001165289">
    <property type="component" value="Unassembled WGS sequence"/>
</dbReference>
<keyword evidence="5" id="KW-0007">Acetylation</keyword>
<dbReference type="InterPro" id="IPR006139">
    <property type="entry name" value="D-isomer_2_OHA_DH_cat_dom"/>
</dbReference>
<dbReference type="PANTHER" id="PTHR42938">
    <property type="entry name" value="FORMATE DEHYDROGENASE 1"/>
    <property type="match status" value="1"/>
</dbReference>
<dbReference type="GO" id="GO:0004617">
    <property type="term" value="F:phosphoglycerate dehydrogenase activity"/>
    <property type="evidence" value="ECO:0007669"/>
    <property type="project" value="UniProtKB-EC"/>
</dbReference>
<dbReference type="GO" id="GO:0051287">
    <property type="term" value="F:NAD binding"/>
    <property type="evidence" value="ECO:0007669"/>
    <property type="project" value="UniProtKB-UniRule"/>
</dbReference>
<evidence type="ECO:0000256" key="8">
    <source>
        <dbReference type="ARBA" id="ARBA00023299"/>
    </source>
</evidence>